<dbReference type="RefSeq" id="NP_001321008.1">
    <property type="nucleotide sequence ID" value="NM_001333211.1"/>
</dbReference>
<dbReference type="EMBL" id="CP002684">
    <property type="protein sequence ID" value="ANM58584.1"/>
    <property type="molecule type" value="Genomic_DNA"/>
</dbReference>
<gene>
    <name evidence="1 2" type="ordered locus">At1g43605</name>
</gene>
<reference evidence="2" key="2">
    <citation type="submission" date="2011-02" db="EMBL/GenBank/DDBJ databases">
        <authorList>
            <consortium name="TAIR"/>
            <person name="Swarbreck D."/>
            <person name="Lamesch P."/>
            <person name="Wilks C."/>
            <person name="Huala E."/>
        </authorList>
    </citation>
    <scope>NUCLEOTIDE SEQUENCE</scope>
</reference>
<reference evidence="3" key="4">
    <citation type="journal article" date="2017" name="Plant J.">
        <title>Araport11: a complete reannotation of the Arabidopsis thaliana reference genome.</title>
        <authorList>
            <person name="Cheng C.Y."/>
            <person name="Krishnakumar V."/>
            <person name="Chan A.P."/>
            <person name="Thibaud-Nissen F."/>
            <person name="Schobel S."/>
            <person name="Town C.D."/>
        </authorList>
    </citation>
    <scope>GENOME REANNOTATION</scope>
    <source>
        <strain evidence="3">cv. Columbia</strain>
    </source>
</reference>
<name>A0A1P8APK5_ARATH</name>
<dbReference type="RefSeq" id="NP_001321007.1">
    <property type="nucleotide sequence ID" value="NM_001333212.1"/>
</dbReference>
<proteinExistence type="predicted"/>
<evidence type="ECO:0000313" key="1">
    <source>
        <dbReference type="Araport" id="AT1G43605"/>
    </source>
</evidence>
<keyword evidence="3" id="KW-1185">Reference proteome</keyword>
<dbReference type="TAIR" id="AT1G43605"/>
<dbReference type="Araport" id="AT1G43605"/>
<evidence type="ECO:0000313" key="2">
    <source>
        <dbReference type="EMBL" id="ANM58583.1"/>
    </source>
</evidence>
<organism evidence="2 3">
    <name type="scientific">Arabidopsis thaliana</name>
    <name type="common">Mouse-ear cress</name>
    <dbReference type="NCBI Taxonomy" id="3702"/>
    <lineage>
        <taxon>Eukaryota</taxon>
        <taxon>Viridiplantae</taxon>
        <taxon>Streptophyta</taxon>
        <taxon>Embryophyta</taxon>
        <taxon>Tracheophyta</taxon>
        <taxon>Spermatophyta</taxon>
        <taxon>Magnoliopsida</taxon>
        <taxon>eudicotyledons</taxon>
        <taxon>Gunneridae</taxon>
        <taxon>Pentapetalae</taxon>
        <taxon>rosids</taxon>
        <taxon>malvids</taxon>
        <taxon>Brassicales</taxon>
        <taxon>Brassicaceae</taxon>
        <taxon>Camelineae</taxon>
        <taxon>Arabidopsis</taxon>
    </lineage>
</organism>
<dbReference type="KEGG" id="ath:AT1G43605"/>
<reference evidence="2" key="3">
    <citation type="submission" date="2016-05" db="EMBL/GenBank/DDBJ databases">
        <authorList>
            <person name="Krishnakumar V."/>
            <person name="Cheng C.-Y."/>
            <person name="Chan A.P."/>
            <person name="Schobel S."/>
            <person name="Kim M."/>
            <person name="Ferlanti E.S."/>
            <person name="Belyaeva I."/>
            <person name="Rosen B.D."/>
            <person name="Micklem G."/>
            <person name="Miller J.R."/>
            <person name="Vaughn M."/>
            <person name="Town C.D."/>
        </authorList>
    </citation>
    <scope>NUCLEOTIDE SEQUENCE</scope>
</reference>
<dbReference type="EMBL" id="CP002684">
    <property type="protein sequence ID" value="ANM58583.1"/>
    <property type="molecule type" value="Genomic_DNA"/>
</dbReference>
<dbReference type="Proteomes" id="UP000006548">
    <property type="component" value="Chromosome 1"/>
</dbReference>
<sequence>MQALSKRSRLYEVEASRRAILEENDESGYYVSRKMECYARLET</sequence>
<evidence type="ECO:0000313" key="3">
    <source>
        <dbReference type="Proteomes" id="UP000006548"/>
    </source>
</evidence>
<dbReference type="GeneID" id="28717323"/>
<reference evidence="2 3" key="1">
    <citation type="journal article" date="2000" name="Nature">
        <title>Sequence and analysis of chromosome 1 of the plant Arabidopsis thaliana.</title>
        <authorList>
            <person name="Theologis A."/>
            <person name="Ecker J.R."/>
            <person name="Palm C.J."/>
            <person name="Federspiel N.A."/>
            <person name="Kaul S."/>
            <person name="White O."/>
            <person name="Alonso J."/>
            <person name="Altafi H."/>
            <person name="Araujo R."/>
            <person name="Bowman C.L."/>
            <person name="Brooks S.Y."/>
            <person name="Buehler E."/>
            <person name="Chan A."/>
            <person name="Chao Q."/>
            <person name="Chen H."/>
            <person name="Cheuk R.F."/>
            <person name="Chin C.W."/>
            <person name="Chung M.K."/>
            <person name="Conn L."/>
            <person name="Conway A.B."/>
            <person name="Conway A.R."/>
            <person name="Creasy T.H."/>
            <person name="Dewar K."/>
            <person name="Dunn P."/>
            <person name="Etgu P."/>
            <person name="Feldblyum T.V."/>
            <person name="Feng J."/>
            <person name="Fong B."/>
            <person name="Fujii C.Y."/>
            <person name="Gill J.E."/>
            <person name="Goldsmith A.D."/>
            <person name="Haas B."/>
            <person name="Hansen N.F."/>
            <person name="Hughes B."/>
            <person name="Huizar L."/>
            <person name="Hunter J.L."/>
            <person name="Jenkins J."/>
            <person name="Johnson-Hopson C."/>
            <person name="Khan S."/>
            <person name="Khaykin E."/>
            <person name="Kim C.J."/>
            <person name="Koo H.L."/>
            <person name="Kremenetskaia I."/>
            <person name="Kurtz D.B."/>
            <person name="Kwan A."/>
            <person name="Lam B."/>
            <person name="Langin-Hooper S."/>
            <person name="Lee A."/>
            <person name="Lee J.M."/>
            <person name="Lenz C.A."/>
            <person name="Li J.H."/>
            <person name="Li Y."/>
            <person name="Lin X."/>
            <person name="Liu S.X."/>
            <person name="Liu Z.A."/>
            <person name="Luros J.S."/>
            <person name="Maiti R."/>
            <person name="Marziali A."/>
            <person name="Militscher J."/>
            <person name="Miranda M."/>
            <person name="Nguyen M."/>
            <person name="Nierman W.C."/>
            <person name="Osborne B.I."/>
            <person name="Pai G."/>
            <person name="Peterson J."/>
            <person name="Pham P.K."/>
            <person name="Rizzo M."/>
            <person name="Rooney T."/>
            <person name="Rowley D."/>
            <person name="Sakano H."/>
            <person name="Salzberg S.L."/>
            <person name="Schwartz J.R."/>
            <person name="Shinn P."/>
            <person name="Southwick A.M."/>
            <person name="Sun H."/>
            <person name="Tallon L.J."/>
            <person name="Tambunga G."/>
            <person name="Toriumi M.J."/>
            <person name="Town C.D."/>
            <person name="Utterback T."/>
            <person name="Van Aken S."/>
            <person name="Vaysberg M."/>
            <person name="Vysotskaia V.S."/>
            <person name="Walker M."/>
            <person name="Wu D."/>
            <person name="Yu G."/>
            <person name="Fraser C.M."/>
            <person name="Venter J.C."/>
            <person name="Davis R.W."/>
        </authorList>
    </citation>
    <scope>NUCLEOTIDE SEQUENCE [LARGE SCALE GENOMIC DNA]</scope>
    <source>
        <strain evidence="3">cv. Columbia</strain>
    </source>
</reference>
<accession>A0A1P8APK5</accession>
<dbReference type="AlphaFoldDB" id="A0A1P8APK5"/>
<protein>
    <submittedName>
        <fullName evidence="2">Uncharacterized protein</fullName>
    </submittedName>
</protein>